<sequence>MQWLLQQFEDTNKLAEALDQLGISYTWHKVVPFVGELIPEPAVADPGSVVMFGSYTLWKNAEAKGYWPGVFKLRPFVHEQVWHPYLLNGADALFLTLRDVPRCLADDGRDWFLRPVDDSKEEPGNVKSTGEIIRMAETVLALDEDEIPNGSLRHDTLLMLTEPVCISSEWRLWVVDGQIVTYSLYKDGSRVVHRHEIDADALDFGQRMVDINPGYSQAYVIDICRTEEGLKLLETNCLNAAGFYAADLVKLVRAIDGLARD</sequence>
<dbReference type="InterPro" id="IPR025643">
    <property type="entry name" value="R2K_3"/>
</dbReference>
<feature type="domain" description="ATP-grasp" evidence="1">
    <location>
        <begin position="149"/>
        <end position="255"/>
    </location>
</feature>
<organism evidence="2">
    <name type="scientific">Rhizobium leguminosarum</name>
    <dbReference type="NCBI Taxonomy" id="384"/>
    <lineage>
        <taxon>Bacteria</taxon>
        <taxon>Pseudomonadati</taxon>
        <taxon>Pseudomonadota</taxon>
        <taxon>Alphaproteobacteria</taxon>
        <taxon>Hyphomicrobiales</taxon>
        <taxon>Rhizobiaceae</taxon>
        <taxon>Rhizobium/Agrobacterium group</taxon>
        <taxon>Rhizobium</taxon>
    </lineage>
</organism>
<evidence type="ECO:0000313" key="2">
    <source>
        <dbReference type="EMBL" id="OAP94640.1"/>
    </source>
</evidence>
<comment type="caution">
    <text evidence="2">The sequence shown here is derived from an EMBL/GenBank/DDBJ whole genome shotgun (WGS) entry which is preliminary data.</text>
</comment>
<gene>
    <name evidence="2" type="ORF">A4U53_20600</name>
</gene>
<dbReference type="EMBL" id="LWBS01000176">
    <property type="protein sequence ID" value="OAP94640.1"/>
    <property type="molecule type" value="Genomic_DNA"/>
</dbReference>
<accession>A0A179BTM4</accession>
<dbReference type="AlphaFoldDB" id="A0A179BTM4"/>
<evidence type="ECO:0000259" key="1">
    <source>
        <dbReference type="Pfam" id="PF14243"/>
    </source>
</evidence>
<proteinExistence type="predicted"/>
<dbReference type="Pfam" id="PF14243">
    <property type="entry name" value="R2K_3"/>
    <property type="match status" value="1"/>
</dbReference>
<dbReference type="eggNOG" id="ENOG5030TXI">
    <property type="taxonomic scope" value="Bacteria"/>
</dbReference>
<name>A0A179BTM4_RHILE</name>
<reference evidence="2" key="1">
    <citation type="submission" date="2016-04" db="EMBL/GenBank/DDBJ databases">
        <title>Fast-growing isolate from the root nodules of Vavilovia formosa.</title>
        <authorList>
            <person name="Kimeklis A."/>
            <person name="Safronova V."/>
            <person name="Belimov A."/>
            <person name="Andronov E."/>
        </authorList>
    </citation>
    <scope>NUCLEOTIDE SEQUENCE [LARGE SCALE GENOMIC DNA]</scope>
    <source>
        <strain evidence="2">Vaf-46</strain>
    </source>
</reference>
<protein>
    <recommendedName>
        <fullName evidence="1">ATP-grasp domain-containing protein</fullName>
    </recommendedName>
</protein>